<sequence length="106" mass="12362">MAILFYDHLISKSEIEEMLASIEEAENQKGKALQLIDDIIFQGIINMILERLENPHHHTFLTIVHERPYDPEIISYLKEHTGPDIEDEIRKEADKLVKMIIHDLSS</sequence>
<reference evidence="2 3" key="1">
    <citation type="submission" date="2017-09" db="EMBL/GenBank/DDBJ databases">
        <title>Depth-based differentiation of microbial function through sediment-hosted aquifers and enrichment of novel symbionts in the deep terrestrial subsurface.</title>
        <authorList>
            <person name="Probst A.J."/>
            <person name="Ladd B."/>
            <person name="Jarett J.K."/>
            <person name="Geller-Mcgrath D.E."/>
            <person name="Sieber C.M."/>
            <person name="Emerson J.B."/>
            <person name="Anantharaman K."/>
            <person name="Thomas B.C."/>
            <person name="Malmstrom R."/>
            <person name="Stieglmeier M."/>
            <person name="Klingl A."/>
            <person name="Woyke T."/>
            <person name="Ryan C.M."/>
            <person name="Banfield J.F."/>
        </authorList>
    </citation>
    <scope>NUCLEOTIDE SEQUENCE [LARGE SCALE GENOMIC DNA]</scope>
    <source>
        <strain evidence="2">CG22_combo_CG10-13_8_21_14_all_43_12</strain>
    </source>
</reference>
<protein>
    <submittedName>
        <fullName evidence="2">Uncharacterized protein</fullName>
    </submittedName>
</protein>
<dbReference type="AlphaFoldDB" id="A0A2H0DVE1"/>
<name>A0A2H0DVE1_9BACT</name>
<dbReference type="EMBL" id="PCTR01000026">
    <property type="protein sequence ID" value="PIP86136.1"/>
    <property type="molecule type" value="Genomic_DNA"/>
</dbReference>
<evidence type="ECO:0000313" key="2">
    <source>
        <dbReference type="EMBL" id="PIP86136.1"/>
    </source>
</evidence>
<proteinExistence type="predicted"/>
<evidence type="ECO:0000313" key="3">
    <source>
        <dbReference type="Proteomes" id="UP000231136"/>
    </source>
</evidence>
<organism evidence="2 3">
    <name type="scientific">Candidatus Collierbacteria bacterium CG22_combo_CG10-13_8_21_14_all_43_12</name>
    <dbReference type="NCBI Taxonomy" id="1974537"/>
    <lineage>
        <taxon>Bacteria</taxon>
        <taxon>Candidatus Collieribacteriota</taxon>
    </lineage>
</organism>
<dbReference type="Proteomes" id="UP000231136">
    <property type="component" value="Unassembled WGS sequence"/>
</dbReference>
<accession>A0A2H0DVE1</accession>
<feature type="coiled-coil region" evidence="1">
    <location>
        <begin position="8"/>
        <end position="35"/>
    </location>
</feature>
<comment type="caution">
    <text evidence="2">The sequence shown here is derived from an EMBL/GenBank/DDBJ whole genome shotgun (WGS) entry which is preliminary data.</text>
</comment>
<gene>
    <name evidence="2" type="ORF">COW83_00600</name>
</gene>
<evidence type="ECO:0000256" key="1">
    <source>
        <dbReference type="SAM" id="Coils"/>
    </source>
</evidence>
<keyword evidence="1" id="KW-0175">Coiled coil</keyword>